<protein>
    <submittedName>
        <fullName evidence="2">Uncharacterized protein</fullName>
    </submittedName>
</protein>
<evidence type="ECO:0000313" key="2">
    <source>
        <dbReference type="EMBL" id="KAK0380875.1"/>
    </source>
</evidence>
<dbReference type="Proteomes" id="UP001169217">
    <property type="component" value="Unassembled WGS sequence"/>
</dbReference>
<feature type="region of interest" description="Disordered" evidence="1">
    <location>
        <begin position="1"/>
        <end position="32"/>
    </location>
</feature>
<reference evidence="2" key="1">
    <citation type="submission" date="2023-04" db="EMBL/GenBank/DDBJ databases">
        <title>Colletotrichum limetticola genome sequence.</title>
        <authorList>
            <person name="Baroncelli R."/>
        </authorList>
    </citation>
    <scope>NUCLEOTIDE SEQUENCE</scope>
    <source>
        <strain evidence="2">KLA-Anderson</strain>
    </source>
</reference>
<accession>A0ABQ9QAV0</accession>
<proteinExistence type="predicted"/>
<dbReference type="EMBL" id="JARUPT010000030">
    <property type="protein sequence ID" value="KAK0380875.1"/>
    <property type="molecule type" value="Genomic_DNA"/>
</dbReference>
<organism evidence="2 3">
    <name type="scientific">Colletotrichum limetticola</name>
    <dbReference type="NCBI Taxonomy" id="1209924"/>
    <lineage>
        <taxon>Eukaryota</taxon>
        <taxon>Fungi</taxon>
        <taxon>Dikarya</taxon>
        <taxon>Ascomycota</taxon>
        <taxon>Pezizomycotina</taxon>
        <taxon>Sordariomycetes</taxon>
        <taxon>Hypocreomycetidae</taxon>
        <taxon>Glomerellales</taxon>
        <taxon>Glomerellaceae</taxon>
        <taxon>Colletotrichum</taxon>
        <taxon>Colletotrichum acutatum species complex</taxon>
    </lineage>
</organism>
<gene>
    <name evidence="2" type="ORF">CLIM01_01739</name>
</gene>
<sequence>MDMGMADGFSHSTVIPHKALPRSDARTSPSIH</sequence>
<evidence type="ECO:0000256" key="1">
    <source>
        <dbReference type="SAM" id="MobiDB-lite"/>
    </source>
</evidence>
<evidence type="ECO:0000313" key="3">
    <source>
        <dbReference type="Proteomes" id="UP001169217"/>
    </source>
</evidence>
<comment type="caution">
    <text evidence="2">The sequence shown here is derived from an EMBL/GenBank/DDBJ whole genome shotgun (WGS) entry which is preliminary data.</text>
</comment>
<name>A0ABQ9QAV0_9PEZI</name>
<keyword evidence="3" id="KW-1185">Reference proteome</keyword>